<dbReference type="EMBL" id="KV875107">
    <property type="protein sequence ID" value="OIW23369.1"/>
    <property type="molecule type" value="Genomic_DNA"/>
</dbReference>
<keyword evidence="3" id="KW-1185">Reference proteome</keyword>
<evidence type="ECO:0000313" key="2">
    <source>
        <dbReference type="EMBL" id="OIW23369.1"/>
    </source>
</evidence>
<organism evidence="2 3">
    <name type="scientific">Coniochaeta ligniaria NRRL 30616</name>
    <dbReference type="NCBI Taxonomy" id="1408157"/>
    <lineage>
        <taxon>Eukaryota</taxon>
        <taxon>Fungi</taxon>
        <taxon>Dikarya</taxon>
        <taxon>Ascomycota</taxon>
        <taxon>Pezizomycotina</taxon>
        <taxon>Sordariomycetes</taxon>
        <taxon>Sordariomycetidae</taxon>
        <taxon>Coniochaetales</taxon>
        <taxon>Coniochaetaceae</taxon>
        <taxon>Coniochaeta</taxon>
    </lineage>
</organism>
<dbReference type="AlphaFoldDB" id="A0A1J7IQJ5"/>
<dbReference type="InParanoid" id="A0A1J7IQJ5"/>
<feature type="region of interest" description="Disordered" evidence="1">
    <location>
        <begin position="429"/>
        <end position="450"/>
    </location>
</feature>
<gene>
    <name evidence="2" type="ORF">CONLIGDRAFT_694006</name>
</gene>
<protein>
    <submittedName>
        <fullName evidence="2">Uncharacterized protein</fullName>
    </submittedName>
</protein>
<dbReference type="Proteomes" id="UP000182658">
    <property type="component" value="Unassembled WGS sequence"/>
</dbReference>
<evidence type="ECO:0000313" key="3">
    <source>
        <dbReference type="Proteomes" id="UP000182658"/>
    </source>
</evidence>
<reference evidence="2 3" key="1">
    <citation type="submission" date="2016-10" db="EMBL/GenBank/DDBJ databases">
        <title>Draft genome sequence of Coniochaeta ligniaria NRRL30616, a lignocellulolytic fungus for bioabatement of inhibitors in plant biomass hydrolysates.</title>
        <authorList>
            <consortium name="DOE Joint Genome Institute"/>
            <person name="Jimenez D.J."/>
            <person name="Hector R.E."/>
            <person name="Riley R."/>
            <person name="Sun H."/>
            <person name="Grigoriev I.V."/>
            <person name="Van Elsas J.D."/>
            <person name="Nichols N.N."/>
        </authorList>
    </citation>
    <scope>NUCLEOTIDE SEQUENCE [LARGE SCALE GENOMIC DNA]</scope>
    <source>
        <strain evidence="2 3">NRRL 30616</strain>
    </source>
</reference>
<feature type="region of interest" description="Disordered" evidence="1">
    <location>
        <begin position="352"/>
        <end position="378"/>
    </location>
</feature>
<feature type="region of interest" description="Disordered" evidence="1">
    <location>
        <begin position="394"/>
        <end position="413"/>
    </location>
</feature>
<feature type="compositionally biased region" description="Acidic residues" evidence="1">
    <location>
        <begin position="437"/>
        <end position="450"/>
    </location>
</feature>
<proteinExistence type="predicted"/>
<name>A0A1J7IQJ5_9PEZI</name>
<accession>A0A1J7IQJ5</accession>
<sequence length="450" mass="49648">MTEENLQLKARMGQGTIAVQKASYYTSQRVTRSVVSDLRDFQTRIRKKQSIPVQPLSHFQHQFSGTASLSLLRGCTVRRHLLDRRDGQHLSFTDKPQHIHTYTYTHINTSTRMSGIDPSGPSATLCQILRSATCCREGAQAPRRRLVGNVPRFWRRRLDEEADDELRLHAVESDETLKDAWRRVDRETVDRDHNEQAIPRGGPSPVTTWTLKEYHIAATTRWFYDKVQVCSAMQAKEAVNLSDGTTELATWMTSGPLQSRLGCSAPGWMITIYTRQTNSPTGGVIGRYLAKFPHHATTSCTTLTSDGCCFIGRDLPAQRVLGASVKRSKPGGQKQDTQAGCEKATCVRSGRGEASWARRRTDKQTAQRRAGCGPERLNGRCRADELDEQLNSQVRAGGAGATDHHNGRGACSQIPTDTVYSTGANLSAMPIANGDIPDGDLADDAAEPGL</sequence>
<evidence type="ECO:0000256" key="1">
    <source>
        <dbReference type="SAM" id="MobiDB-lite"/>
    </source>
</evidence>